<dbReference type="AlphaFoldDB" id="A0AAW5HVF2"/>
<evidence type="ECO:0000313" key="2">
    <source>
        <dbReference type="EMBL" id="MCO6395010.1"/>
    </source>
</evidence>
<accession>A0AAW5HVF2</accession>
<comment type="caution">
    <text evidence="2">The sequence shown here is derived from an EMBL/GenBank/DDBJ whole genome shotgun (WGS) entry which is preliminary data.</text>
</comment>
<keyword evidence="3" id="KW-1185">Reference proteome</keyword>
<protein>
    <submittedName>
        <fullName evidence="2">YwiC-like family protein</fullName>
    </submittedName>
</protein>
<reference evidence="2 3" key="1">
    <citation type="submission" date="2021-01" db="EMBL/GenBank/DDBJ databases">
        <title>Identification and Characterization of Corynebacterium sp.</title>
        <authorList>
            <person name="Luo Q."/>
            <person name="Qu P."/>
            <person name="Chen Q."/>
        </authorList>
    </citation>
    <scope>NUCLEOTIDE SEQUENCE [LARGE SCALE GENOMIC DNA]</scope>
    <source>
        <strain evidence="2 3">MC-18</strain>
    </source>
</reference>
<dbReference type="Proteomes" id="UP001205920">
    <property type="component" value="Unassembled WGS sequence"/>
</dbReference>
<sequence length="265" mass="28693">MDKRTLRMWIPNQHGAWAMALTPAIVGTLGVAFGTERFPAAIVWLLIAWFIGYCAFFTFGQAARARTVERRRQYMPPVLTYGAISLVAVAIVVMQDPSVLRWAWCYAPLVGIAVWETLQRRPRSLASGAATTVASALLVAVIAHLAGLPTDWSSPAIVATTFLALYFTGTVPLVKTMVRDRGSSAMLAFSIGYHVVAIVVMVVYAALVGFGWWMVAVLVLALARALYFPLSARRGKRWTVKDIGKAEVVPCILAALAALGVLLTG</sequence>
<evidence type="ECO:0000256" key="1">
    <source>
        <dbReference type="SAM" id="Phobius"/>
    </source>
</evidence>
<organism evidence="2 3">
    <name type="scientific">Corynebacterium lipophilum</name>
    <dbReference type="NCBI Taxonomy" id="2804918"/>
    <lineage>
        <taxon>Bacteria</taxon>
        <taxon>Bacillati</taxon>
        <taxon>Actinomycetota</taxon>
        <taxon>Actinomycetes</taxon>
        <taxon>Mycobacteriales</taxon>
        <taxon>Corynebacteriaceae</taxon>
        <taxon>Corynebacterium</taxon>
    </lineage>
</organism>
<dbReference type="InterPro" id="IPR025576">
    <property type="entry name" value="YwiC"/>
</dbReference>
<keyword evidence="1" id="KW-0472">Membrane</keyword>
<feature type="transmembrane region" description="Helical" evidence="1">
    <location>
        <begin position="74"/>
        <end position="93"/>
    </location>
</feature>
<evidence type="ECO:0000313" key="3">
    <source>
        <dbReference type="Proteomes" id="UP001205920"/>
    </source>
</evidence>
<dbReference type="EMBL" id="JAEUWV010000013">
    <property type="protein sequence ID" value="MCO6395010.1"/>
    <property type="molecule type" value="Genomic_DNA"/>
</dbReference>
<feature type="transmembrane region" description="Helical" evidence="1">
    <location>
        <begin position="16"/>
        <end position="35"/>
    </location>
</feature>
<gene>
    <name evidence="2" type="ORF">JMN37_08520</name>
</gene>
<feature type="transmembrane region" description="Helical" evidence="1">
    <location>
        <begin position="210"/>
        <end position="227"/>
    </location>
</feature>
<keyword evidence="1" id="KW-1133">Transmembrane helix</keyword>
<feature type="transmembrane region" description="Helical" evidence="1">
    <location>
        <begin position="186"/>
        <end position="204"/>
    </location>
</feature>
<feature type="transmembrane region" description="Helical" evidence="1">
    <location>
        <begin position="125"/>
        <end position="146"/>
    </location>
</feature>
<name>A0AAW5HVF2_9CORY</name>
<keyword evidence="1" id="KW-0812">Transmembrane</keyword>
<feature type="transmembrane region" description="Helical" evidence="1">
    <location>
        <begin position="99"/>
        <end position="118"/>
    </location>
</feature>
<feature type="transmembrane region" description="Helical" evidence="1">
    <location>
        <begin position="41"/>
        <end position="62"/>
    </location>
</feature>
<dbReference type="RefSeq" id="WP_071573615.1">
    <property type="nucleotide sequence ID" value="NZ_JAEUWV010000013.1"/>
</dbReference>
<dbReference type="Pfam" id="PF14256">
    <property type="entry name" value="YwiC"/>
    <property type="match status" value="1"/>
</dbReference>
<feature type="transmembrane region" description="Helical" evidence="1">
    <location>
        <begin position="152"/>
        <end position="174"/>
    </location>
</feature>
<proteinExistence type="predicted"/>